<feature type="region of interest" description="Disordered" evidence="1">
    <location>
        <begin position="243"/>
        <end position="293"/>
    </location>
</feature>
<protein>
    <submittedName>
        <fullName evidence="4">DUF3453 domain-containing protein</fullName>
    </submittedName>
</protein>
<organism evidence="4">
    <name type="scientific">Echinostoma caproni</name>
    <dbReference type="NCBI Taxonomy" id="27848"/>
    <lineage>
        <taxon>Eukaryota</taxon>
        <taxon>Metazoa</taxon>
        <taxon>Spiralia</taxon>
        <taxon>Lophotrochozoa</taxon>
        <taxon>Platyhelminthes</taxon>
        <taxon>Trematoda</taxon>
        <taxon>Digenea</taxon>
        <taxon>Plagiorchiida</taxon>
        <taxon>Echinostomata</taxon>
        <taxon>Echinostomatoidea</taxon>
        <taxon>Echinostomatidae</taxon>
        <taxon>Echinostoma</taxon>
    </lineage>
</organism>
<reference evidence="4" key="1">
    <citation type="submission" date="2016-06" db="UniProtKB">
        <authorList>
            <consortium name="WormBaseParasite"/>
        </authorList>
    </citation>
    <scope>IDENTIFICATION</scope>
</reference>
<feature type="compositionally biased region" description="Polar residues" evidence="1">
    <location>
        <begin position="275"/>
        <end position="284"/>
    </location>
</feature>
<evidence type="ECO:0000313" key="3">
    <source>
        <dbReference type="Proteomes" id="UP000272942"/>
    </source>
</evidence>
<feature type="compositionally biased region" description="Basic residues" evidence="1">
    <location>
        <begin position="247"/>
        <end position="263"/>
    </location>
</feature>
<name>A0A183AQL3_9TREM</name>
<dbReference type="Proteomes" id="UP000272942">
    <property type="component" value="Unassembled WGS sequence"/>
</dbReference>
<reference evidence="2 3" key="2">
    <citation type="submission" date="2018-11" db="EMBL/GenBank/DDBJ databases">
        <authorList>
            <consortium name="Pathogen Informatics"/>
        </authorList>
    </citation>
    <scope>NUCLEOTIDE SEQUENCE [LARGE SCALE GENOMIC DNA]</scope>
    <source>
        <strain evidence="2 3">Egypt</strain>
    </source>
</reference>
<keyword evidence="3" id="KW-1185">Reference proteome</keyword>
<evidence type="ECO:0000256" key="1">
    <source>
        <dbReference type="SAM" id="MobiDB-lite"/>
    </source>
</evidence>
<dbReference type="AlphaFoldDB" id="A0A183AQL3"/>
<evidence type="ECO:0000313" key="4">
    <source>
        <dbReference type="WBParaSite" id="ECPE_0000927601-mRNA-1"/>
    </source>
</evidence>
<sequence>MITTARPTPCYTQSLCLIVQFLYRTVELRDPKSDVTITSISSPLLNELKMFVNNARKSPIHHTVFDALLTQCPPFTTHAAKVISHALEEFLIKCATDQKPNKAEQFTCMQCLSLFTHVFKWLTTERDPEMMRSLRQLPERVLTRLWAALEPFISAGTAESVNGSFWFSSVSFSTTLFTLLQWAVTAAERVGRPQTVVPETLNGLRQLPSSLKPVRRAARRFVTFIESFKQKSGGPFMDTISREEKKRMKNERKKARQAKRREKALRDQLRRQTILAENSSSAKTANHIAPKTNTMPSALKLAKKVLTVDSVSLKTNPKPKQISSAQKIGRKKQYPVMKDEKTKRAKLN</sequence>
<evidence type="ECO:0000313" key="2">
    <source>
        <dbReference type="EMBL" id="VDP85048.1"/>
    </source>
</evidence>
<dbReference type="WBParaSite" id="ECPE_0000927601-mRNA-1">
    <property type="protein sequence ID" value="ECPE_0000927601-mRNA-1"/>
    <property type="gene ID" value="ECPE_0000927601"/>
</dbReference>
<gene>
    <name evidence="2" type="ORF">ECPE_LOCUS9248</name>
</gene>
<accession>A0A183AQL3</accession>
<dbReference type="EMBL" id="UZAN01047122">
    <property type="protein sequence ID" value="VDP85048.1"/>
    <property type="molecule type" value="Genomic_DNA"/>
</dbReference>
<feature type="region of interest" description="Disordered" evidence="1">
    <location>
        <begin position="312"/>
        <end position="348"/>
    </location>
</feature>
<proteinExistence type="predicted"/>